<dbReference type="InterPro" id="IPR002559">
    <property type="entry name" value="Transposase_11"/>
</dbReference>
<organism evidence="3 5">
    <name type="scientific">Marinobacterium aestuarii</name>
    <dbReference type="NCBI Taxonomy" id="1821621"/>
    <lineage>
        <taxon>Bacteria</taxon>
        <taxon>Pseudomonadati</taxon>
        <taxon>Pseudomonadota</taxon>
        <taxon>Gammaproteobacteria</taxon>
        <taxon>Oceanospirillales</taxon>
        <taxon>Oceanospirillaceae</taxon>
        <taxon>Marinobacterium</taxon>
    </lineage>
</organism>
<protein>
    <recommendedName>
        <fullName evidence="6">Transposase</fullName>
    </recommendedName>
</protein>
<evidence type="ECO:0008006" key="6">
    <source>
        <dbReference type="Google" id="ProtNLM"/>
    </source>
</evidence>
<feature type="domain" description="Transposase IS4-like" evidence="1">
    <location>
        <begin position="106"/>
        <end position="341"/>
    </location>
</feature>
<evidence type="ECO:0000313" key="3">
    <source>
        <dbReference type="EMBL" id="ANG62809.1"/>
    </source>
</evidence>
<dbReference type="GO" id="GO:0003677">
    <property type="term" value="F:DNA binding"/>
    <property type="evidence" value="ECO:0007669"/>
    <property type="project" value="InterPro"/>
</dbReference>
<dbReference type="InterPro" id="IPR032806">
    <property type="entry name" value="YbfD_N"/>
</dbReference>
<sequence length="375" mass="42287">MSKRSLLSHLQEIEDPRQSAKCTHNFAEVMFMSICGILCGADDWNSIALFAQTREGWFRQHLTLPGGIPSHDTFNRMFSLLDPKAFRTLFITWVQDVMVGSGLSGTVAIDGKTVKGSAWNKGKDAIHMVNAWSTDLGMAVGQYKVDGKSNEITAIPKLLALLELQGCLVTLDAMGCQKRIADSILKRGADYLLAVKANQKSLHKEVAEYFDRYWENTPEDAPGPVFAERAEHQHGRQEHRRCWVLNEPSALATAKRWQAKTVAAVQLDRQDARKGDTMIRYYISSRTLTAQEVLAATREHWQVENCLHWVLDVAFDEDRSRARQGFAAENLATARQIVLNLLKQDTTHKVGIKNKRKACGWDLDYMLKVLGEIKM</sequence>
<dbReference type="Proteomes" id="UP000078070">
    <property type="component" value="Chromosome"/>
</dbReference>
<dbReference type="KEGG" id="mars:A8C75_20100"/>
<dbReference type="RefSeq" id="WP_067381573.1">
    <property type="nucleotide sequence ID" value="NZ_CP015839.1"/>
</dbReference>
<dbReference type="GO" id="GO:0004803">
    <property type="term" value="F:transposase activity"/>
    <property type="evidence" value="ECO:0007669"/>
    <property type="project" value="InterPro"/>
</dbReference>
<dbReference type="PANTHER" id="PTHR30298:SF0">
    <property type="entry name" value="PROTEIN YBFL-RELATED"/>
    <property type="match status" value="1"/>
</dbReference>
<evidence type="ECO:0000259" key="2">
    <source>
        <dbReference type="Pfam" id="PF13808"/>
    </source>
</evidence>
<dbReference type="OrthoDB" id="8001376at2"/>
<evidence type="ECO:0000313" key="4">
    <source>
        <dbReference type="EMBL" id="ANG64545.1"/>
    </source>
</evidence>
<dbReference type="EMBL" id="CP015839">
    <property type="protein sequence ID" value="ANG64545.1"/>
    <property type="molecule type" value="Genomic_DNA"/>
</dbReference>
<dbReference type="AlphaFoldDB" id="A0A1A9EZ53"/>
<dbReference type="Pfam" id="PF01609">
    <property type="entry name" value="DDE_Tnp_1"/>
    <property type="match status" value="1"/>
</dbReference>
<proteinExistence type="predicted"/>
<reference evidence="3 5" key="2">
    <citation type="journal article" date="2018" name="Int. J. Syst. Evol. Microbiol.">
        <title>Marinobacterium aestuarii sp. nov., a benzene-degrading marine bacterium isolated from estuary sediment.</title>
        <authorList>
            <person name="Bae S.S."/>
            <person name="Jung J."/>
            <person name="Chung D."/>
            <person name="Baek K."/>
        </authorList>
    </citation>
    <scope>NUCLEOTIDE SEQUENCE [LARGE SCALE GENOMIC DNA]</scope>
    <source>
        <strain evidence="3 5">ST58-10</strain>
    </source>
</reference>
<accession>A0A1A9EZ53</accession>
<dbReference type="EMBL" id="CP015839">
    <property type="protein sequence ID" value="ANG62809.1"/>
    <property type="molecule type" value="Genomic_DNA"/>
</dbReference>
<dbReference type="NCBIfam" id="NF033564">
    <property type="entry name" value="transpos_ISAs1"/>
    <property type="match status" value="1"/>
</dbReference>
<dbReference type="GO" id="GO:0006313">
    <property type="term" value="P:DNA transposition"/>
    <property type="evidence" value="ECO:0007669"/>
    <property type="project" value="InterPro"/>
</dbReference>
<evidence type="ECO:0000259" key="1">
    <source>
        <dbReference type="Pfam" id="PF01609"/>
    </source>
</evidence>
<feature type="domain" description="H repeat-associated protein N-terminal" evidence="2">
    <location>
        <begin position="8"/>
        <end position="94"/>
    </location>
</feature>
<name>A0A1A9EZ53_9GAMM</name>
<dbReference type="KEGG" id="mars:A8C75_10145"/>
<dbReference type="Pfam" id="PF13808">
    <property type="entry name" value="DDE_Tnp_1_assoc"/>
    <property type="match status" value="1"/>
</dbReference>
<reference evidence="5" key="1">
    <citation type="submission" date="2016-05" db="EMBL/GenBank/DDBJ databases">
        <authorList>
            <person name="Baek K."/>
            <person name="Yang S.-J."/>
        </authorList>
    </citation>
    <scope>NUCLEOTIDE SEQUENCE [LARGE SCALE GENOMIC DNA]</scope>
    <source>
        <strain evidence="5">ST58-10</strain>
    </source>
</reference>
<dbReference type="PANTHER" id="PTHR30298">
    <property type="entry name" value="H REPEAT-ASSOCIATED PREDICTED TRANSPOSASE"/>
    <property type="match status" value="1"/>
</dbReference>
<evidence type="ECO:0000313" key="5">
    <source>
        <dbReference type="Proteomes" id="UP000078070"/>
    </source>
</evidence>
<keyword evidence="5" id="KW-1185">Reference proteome</keyword>
<gene>
    <name evidence="3" type="ORF">A8C75_10145</name>
    <name evidence="4" type="ORF">A8C75_20100</name>
</gene>
<dbReference type="InterPro" id="IPR051698">
    <property type="entry name" value="Transposase_11-like"/>
</dbReference>
<dbReference type="InterPro" id="IPR047647">
    <property type="entry name" value="ISAs1_transpos"/>
</dbReference>